<dbReference type="EMBL" id="WMBF01000837">
    <property type="protein sequence ID" value="MBW5426236.1"/>
    <property type="molecule type" value="Genomic_DNA"/>
</dbReference>
<sequence length="59" mass="6276">MSREEKGARARVGLEVSQVVELPRPRPPGTEEPARMYAVLTVTVRRPGAPAPAAPDSPA</sequence>
<protein>
    <submittedName>
        <fullName evidence="1">Uncharacterized protein</fullName>
    </submittedName>
</protein>
<keyword evidence="2" id="KW-1185">Reference proteome</keyword>
<organism evidence="1 2">
    <name type="scientific">Streptomyces anatolicus</name>
    <dbReference type="NCBI Taxonomy" id="2675858"/>
    <lineage>
        <taxon>Bacteria</taxon>
        <taxon>Bacillati</taxon>
        <taxon>Actinomycetota</taxon>
        <taxon>Actinomycetes</taxon>
        <taxon>Kitasatosporales</taxon>
        <taxon>Streptomycetaceae</taxon>
        <taxon>Streptomyces</taxon>
    </lineage>
</organism>
<accession>A0ABS6Z0G8</accession>
<gene>
    <name evidence="1" type="ORF">GKQ77_32570</name>
</gene>
<reference evidence="1 2" key="1">
    <citation type="submission" date="2019-11" db="EMBL/GenBank/DDBJ databases">
        <authorList>
            <person name="Ay H."/>
        </authorList>
    </citation>
    <scope>NUCLEOTIDE SEQUENCE [LARGE SCALE GENOMIC DNA]</scope>
    <source>
        <strain evidence="1 2">BG9H</strain>
    </source>
</reference>
<feature type="non-terminal residue" evidence="1">
    <location>
        <position position="59"/>
    </location>
</feature>
<name>A0ABS6Z0G8_9ACTN</name>
<dbReference type="Proteomes" id="UP001197114">
    <property type="component" value="Unassembled WGS sequence"/>
</dbReference>
<proteinExistence type="predicted"/>
<evidence type="ECO:0000313" key="1">
    <source>
        <dbReference type="EMBL" id="MBW5426236.1"/>
    </source>
</evidence>
<comment type="caution">
    <text evidence="1">The sequence shown here is derived from an EMBL/GenBank/DDBJ whole genome shotgun (WGS) entry which is preliminary data.</text>
</comment>
<evidence type="ECO:0000313" key="2">
    <source>
        <dbReference type="Proteomes" id="UP001197114"/>
    </source>
</evidence>